<dbReference type="Proteomes" id="UP000186601">
    <property type="component" value="Unassembled WGS sequence"/>
</dbReference>
<sequence>MRVWLQINCGSPPLNQTHRDIWAALVDATCPSKGFKEYTGFFSNNTEELTKLLSAAWETKQFRSVRSLVYLNPSKKILIHKASPEDETIKNAWDVEYVGDSHKVLLDTLRAMNRFARAKYSNILPVVQSSGMGKSRCVHEAARFVFTLPLNTRPTGESSGYPPSDSEVFTYFCDANRGTITEARAACCAFFKALFSSSIKFLESNLSTNFVTSQELALAWRGLLQDKRSEHYADVCLVSRSLYLPRGLINANIHGSRKPSASWRKVKFPGSLE</sequence>
<evidence type="ECO:0000313" key="1">
    <source>
        <dbReference type="EMBL" id="PSR72344.1"/>
    </source>
</evidence>
<organism evidence="1 2">
    <name type="scientific">Hermanssonia centrifuga</name>
    <dbReference type="NCBI Taxonomy" id="98765"/>
    <lineage>
        <taxon>Eukaryota</taxon>
        <taxon>Fungi</taxon>
        <taxon>Dikarya</taxon>
        <taxon>Basidiomycota</taxon>
        <taxon>Agaricomycotina</taxon>
        <taxon>Agaricomycetes</taxon>
        <taxon>Polyporales</taxon>
        <taxon>Meruliaceae</taxon>
        <taxon>Hermanssonia</taxon>
    </lineage>
</organism>
<gene>
    <name evidence="1" type="ORF">PHLCEN_2v11792</name>
</gene>
<dbReference type="PANTHER" id="PTHR33266:SF1">
    <property type="entry name" value="F-BOX DOMAIN-CONTAINING PROTEIN"/>
    <property type="match status" value="1"/>
</dbReference>
<accession>A0A2R6NJ12</accession>
<dbReference type="PANTHER" id="PTHR33266">
    <property type="entry name" value="CHROMOSOME 15, WHOLE GENOME SHOTGUN SEQUENCE"/>
    <property type="match status" value="1"/>
</dbReference>
<dbReference type="EMBL" id="MLYV02001195">
    <property type="protein sequence ID" value="PSR72344.1"/>
    <property type="molecule type" value="Genomic_DNA"/>
</dbReference>
<dbReference type="AlphaFoldDB" id="A0A2R6NJ12"/>
<proteinExistence type="predicted"/>
<evidence type="ECO:0000313" key="2">
    <source>
        <dbReference type="Proteomes" id="UP000186601"/>
    </source>
</evidence>
<keyword evidence="2" id="KW-1185">Reference proteome</keyword>
<dbReference type="OrthoDB" id="107110at2759"/>
<reference evidence="1 2" key="1">
    <citation type="submission" date="2018-02" db="EMBL/GenBank/DDBJ databases">
        <title>Genome sequence of the basidiomycete white-rot fungus Phlebia centrifuga.</title>
        <authorList>
            <person name="Granchi Z."/>
            <person name="Peng M."/>
            <person name="de Vries R.P."/>
            <person name="Hilden K."/>
            <person name="Makela M.R."/>
            <person name="Grigoriev I."/>
            <person name="Riley R."/>
        </authorList>
    </citation>
    <scope>NUCLEOTIDE SEQUENCE [LARGE SCALE GENOMIC DNA]</scope>
    <source>
        <strain evidence="1 2">FBCC195</strain>
    </source>
</reference>
<protein>
    <submittedName>
        <fullName evidence="1">Uncharacterized protein</fullName>
    </submittedName>
</protein>
<dbReference type="STRING" id="98765.A0A2R6NJ12"/>
<comment type="caution">
    <text evidence="1">The sequence shown here is derived from an EMBL/GenBank/DDBJ whole genome shotgun (WGS) entry which is preliminary data.</text>
</comment>
<name>A0A2R6NJ12_9APHY</name>